<evidence type="ECO:0000313" key="5">
    <source>
        <dbReference type="Proteomes" id="UP000276309"/>
    </source>
</evidence>
<evidence type="ECO:0000259" key="3">
    <source>
        <dbReference type="SMART" id="SM00382"/>
    </source>
</evidence>
<dbReference type="Gene3D" id="3.40.50.300">
    <property type="entry name" value="P-loop containing nucleotide triphosphate hydrolases"/>
    <property type="match status" value="1"/>
</dbReference>
<dbReference type="GO" id="GO:0005737">
    <property type="term" value="C:cytoplasm"/>
    <property type="evidence" value="ECO:0007669"/>
    <property type="project" value="TreeGrafter"/>
</dbReference>
<evidence type="ECO:0000256" key="2">
    <source>
        <dbReference type="SAM" id="MobiDB-lite"/>
    </source>
</evidence>
<dbReference type="NCBIfam" id="NF006958">
    <property type="entry name" value="PRK09435.1"/>
    <property type="match status" value="1"/>
</dbReference>
<evidence type="ECO:0000313" key="4">
    <source>
        <dbReference type="EMBL" id="AYN68690.1"/>
    </source>
</evidence>
<dbReference type="Gene3D" id="1.10.287.130">
    <property type="match status" value="1"/>
</dbReference>
<dbReference type="InterPro" id="IPR003593">
    <property type="entry name" value="AAA+_ATPase"/>
</dbReference>
<dbReference type="SMART" id="SM00382">
    <property type="entry name" value="AAA"/>
    <property type="match status" value="1"/>
</dbReference>
<dbReference type="NCBIfam" id="TIGR00750">
    <property type="entry name" value="lao"/>
    <property type="match status" value="1"/>
</dbReference>
<accession>A0A3G2L8W3</accession>
<dbReference type="OrthoDB" id="9778292at2"/>
<feature type="domain" description="AAA+ ATPase" evidence="3">
    <location>
        <begin position="71"/>
        <end position="239"/>
    </location>
</feature>
<dbReference type="InterPro" id="IPR005129">
    <property type="entry name" value="GTPase_ArgK"/>
</dbReference>
<comment type="similarity">
    <text evidence="1">Belongs to the SIMIBI class G3E GTPase family. ArgK/MeaB subfamily.</text>
</comment>
<dbReference type="Pfam" id="PF03308">
    <property type="entry name" value="MeaB"/>
    <property type="match status" value="1"/>
</dbReference>
<dbReference type="SUPFAM" id="SSF52540">
    <property type="entry name" value="P-loop containing nucleoside triphosphate hydrolases"/>
    <property type="match status" value="1"/>
</dbReference>
<dbReference type="PANTHER" id="PTHR23408">
    <property type="entry name" value="METHYLMALONYL-COA MUTASE"/>
    <property type="match status" value="1"/>
</dbReference>
<reference evidence="4 5" key="1">
    <citation type="submission" date="2018-08" db="EMBL/GenBank/DDBJ databases">
        <title>The reduced genetic potential of extracellular carbohydrate catabolism in Euzebyella marina RN62, a Flavobacteriia bacterium isolated from the hadal water.</title>
        <authorList>
            <person name="Xue C."/>
        </authorList>
    </citation>
    <scope>NUCLEOTIDE SEQUENCE [LARGE SCALE GENOMIC DNA]</scope>
    <source>
        <strain evidence="4 5">RN62</strain>
    </source>
</reference>
<sequence>MADKKKKVRTFSSDHSKGQKRPLSDNQFIEGIKNGDQTILAKAITLIESTKKQDEVLSDEILNGFLKLSGNSIRIGITGVPGVGKSTFIEKLGLLLIKKGRKVAVLTVDPSSTVSKGSILGDKTRMPELLKSDNAFIRPTPTNNNLGGVAHKTRESIILCEAAGFDVVLVETVGVGQSETAVHGMVDFFLLLKLAGAGDDLQGIKRGIIELADVIAINKADGANLEIAKQEASIFKRALGLFPPKQNGWEPQVTYCSALHDEGIQELWSLIDEFNIKTKKNATFHKKREEQLQNWMLEIVEQTIKKNFYSNQKVKILQDQLLEKVLSKTISPKQAADMLLSSFDIKP</sequence>
<protein>
    <submittedName>
        <fullName evidence="4">Methylmalonyl Co-A mutase-associated GTPase MeaB</fullName>
    </submittedName>
</protein>
<organism evidence="4 5">
    <name type="scientific">Euzebyella marina</name>
    <dbReference type="NCBI Taxonomy" id="1761453"/>
    <lineage>
        <taxon>Bacteria</taxon>
        <taxon>Pseudomonadati</taxon>
        <taxon>Bacteroidota</taxon>
        <taxon>Flavobacteriia</taxon>
        <taxon>Flavobacteriales</taxon>
        <taxon>Flavobacteriaceae</taxon>
        <taxon>Euzebyella</taxon>
    </lineage>
</organism>
<dbReference type="KEGG" id="emar:D1013_15545"/>
<evidence type="ECO:0000256" key="1">
    <source>
        <dbReference type="ARBA" id="ARBA00009625"/>
    </source>
</evidence>
<dbReference type="InterPro" id="IPR027417">
    <property type="entry name" value="P-loop_NTPase"/>
</dbReference>
<gene>
    <name evidence="4" type="primary">meaB</name>
    <name evidence="4" type="ORF">D1013_15545</name>
</gene>
<dbReference type="AlphaFoldDB" id="A0A3G2L8W3"/>
<dbReference type="Gene3D" id="1.20.5.170">
    <property type="match status" value="1"/>
</dbReference>
<dbReference type="RefSeq" id="WP_121849702.1">
    <property type="nucleotide sequence ID" value="NZ_CP032050.1"/>
</dbReference>
<dbReference type="EMBL" id="CP032050">
    <property type="protein sequence ID" value="AYN68690.1"/>
    <property type="molecule type" value="Genomic_DNA"/>
</dbReference>
<keyword evidence="5" id="KW-1185">Reference proteome</keyword>
<dbReference type="GO" id="GO:0003924">
    <property type="term" value="F:GTPase activity"/>
    <property type="evidence" value="ECO:0007669"/>
    <property type="project" value="InterPro"/>
</dbReference>
<dbReference type="CDD" id="cd03114">
    <property type="entry name" value="MMAA-like"/>
    <property type="match status" value="1"/>
</dbReference>
<dbReference type="Proteomes" id="UP000276309">
    <property type="component" value="Chromosome"/>
</dbReference>
<name>A0A3G2L8W3_9FLAO</name>
<dbReference type="GO" id="GO:0005525">
    <property type="term" value="F:GTP binding"/>
    <property type="evidence" value="ECO:0007669"/>
    <property type="project" value="InterPro"/>
</dbReference>
<dbReference type="PANTHER" id="PTHR23408:SF3">
    <property type="entry name" value="METHYLMALONIC ACIDURIA TYPE A PROTEIN, MITOCHONDRIAL"/>
    <property type="match status" value="1"/>
</dbReference>
<feature type="region of interest" description="Disordered" evidence="2">
    <location>
        <begin position="1"/>
        <end position="26"/>
    </location>
</feature>
<proteinExistence type="inferred from homology"/>